<evidence type="ECO:0000313" key="1">
    <source>
        <dbReference type="EMBL" id="KAK7055230.1"/>
    </source>
</evidence>
<proteinExistence type="predicted"/>
<protein>
    <submittedName>
        <fullName evidence="1">Uncharacterized protein</fullName>
    </submittedName>
</protein>
<name>A0AAW0DU45_9AGAR</name>
<organism evidence="1 2">
    <name type="scientific">Favolaschia claudopus</name>
    <dbReference type="NCBI Taxonomy" id="2862362"/>
    <lineage>
        <taxon>Eukaryota</taxon>
        <taxon>Fungi</taxon>
        <taxon>Dikarya</taxon>
        <taxon>Basidiomycota</taxon>
        <taxon>Agaricomycotina</taxon>
        <taxon>Agaricomycetes</taxon>
        <taxon>Agaricomycetidae</taxon>
        <taxon>Agaricales</taxon>
        <taxon>Marasmiineae</taxon>
        <taxon>Mycenaceae</taxon>
        <taxon>Favolaschia</taxon>
    </lineage>
</organism>
<comment type="caution">
    <text evidence="1">The sequence shown here is derived from an EMBL/GenBank/DDBJ whole genome shotgun (WGS) entry which is preliminary data.</text>
</comment>
<sequence>MDLGLRRCTFLHYLSMLRPAQPLVRPEQCGLPPGPPLFIPILLQSPLTSQSMFPIHPHVTWIPVEVIRLGYPPRHWTRRTQGSSGITSTSLGYIPVHPRVPRMSDLFVRPGSPGPAGDPISSLIRPYYIPVDSHPHPWFAWT</sequence>
<dbReference type="EMBL" id="JAWWNJ010000005">
    <property type="protein sequence ID" value="KAK7055230.1"/>
    <property type="molecule type" value="Genomic_DNA"/>
</dbReference>
<gene>
    <name evidence="1" type="ORF">R3P38DRAFT_3169918</name>
</gene>
<accession>A0AAW0DU45</accession>
<keyword evidence="2" id="KW-1185">Reference proteome</keyword>
<dbReference type="Proteomes" id="UP001362999">
    <property type="component" value="Unassembled WGS sequence"/>
</dbReference>
<dbReference type="AlphaFoldDB" id="A0AAW0DU45"/>
<evidence type="ECO:0000313" key="2">
    <source>
        <dbReference type="Proteomes" id="UP001362999"/>
    </source>
</evidence>
<reference evidence="1 2" key="1">
    <citation type="journal article" date="2024" name="J Genomics">
        <title>Draft genome sequencing and assembly of Favolaschia claudopus CIRM-BRFM 2984 isolated from oak limbs.</title>
        <authorList>
            <person name="Navarro D."/>
            <person name="Drula E."/>
            <person name="Chaduli D."/>
            <person name="Cazenave R."/>
            <person name="Ahrendt S."/>
            <person name="Wang J."/>
            <person name="Lipzen A."/>
            <person name="Daum C."/>
            <person name="Barry K."/>
            <person name="Grigoriev I.V."/>
            <person name="Favel A."/>
            <person name="Rosso M.N."/>
            <person name="Martin F."/>
        </authorList>
    </citation>
    <scope>NUCLEOTIDE SEQUENCE [LARGE SCALE GENOMIC DNA]</scope>
    <source>
        <strain evidence="1 2">CIRM-BRFM 2984</strain>
    </source>
</reference>